<feature type="domain" description="PPIase FKBP-type" evidence="13">
    <location>
        <begin position="122"/>
        <end position="202"/>
    </location>
</feature>
<evidence type="ECO:0000256" key="8">
    <source>
        <dbReference type="ARBA" id="ARBA00023306"/>
    </source>
</evidence>
<dbReference type="GO" id="GO:0051301">
    <property type="term" value="P:cell division"/>
    <property type="evidence" value="ECO:0007669"/>
    <property type="project" value="UniProtKB-KW"/>
</dbReference>
<evidence type="ECO:0000256" key="11">
    <source>
        <dbReference type="SAM" id="MobiDB-lite"/>
    </source>
</evidence>
<evidence type="ECO:0000313" key="15">
    <source>
        <dbReference type="Proteomes" id="UP000824041"/>
    </source>
</evidence>
<evidence type="ECO:0000256" key="7">
    <source>
        <dbReference type="ARBA" id="ARBA00023235"/>
    </source>
</evidence>
<evidence type="ECO:0000259" key="13">
    <source>
        <dbReference type="PROSITE" id="PS50059"/>
    </source>
</evidence>
<dbReference type="AlphaFoldDB" id="A0A9D2DQT4"/>
<dbReference type="FunFam" id="3.10.50.40:FF:000001">
    <property type="entry name" value="Trigger factor"/>
    <property type="match status" value="1"/>
</dbReference>
<dbReference type="InterPro" id="IPR008880">
    <property type="entry name" value="Trigger_fac_C"/>
</dbReference>
<protein>
    <recommendedName>
        <fullName evidence="10">peptidylprolyl isomerase</fullName>
        <ecNumber evidence="10">5.2.1.8</ecNumber>
    </recommendedName>
</protein>
<keyword evidence="5 10" id="KW-0697">Rotamase</keyword>
<dbReference type="Proteomes" id="UP000824041">
    <property type="component" value="Unassembled WGS sequence"/>
</dbReference>
<comment type="function">
    <text evidence="9">Involved in protein export. Acts as a chaperone by maintaining the newly synthesized protein in an open conformation. Functions as a peptidyl-prolyl cis-trans isomerase.</text>
</comment>
<evidence type="ECO:0000256" key="1">
    <source>
        <dbReference type="ARBA" id="ARBA00000971"/>
    </source>
</evidence>
<feature type="region of interest" description="Disordered" evidence="11">
    <location>
        <begin position="394"/>
        <end position="417"/>
    </location>
</feature>
<dbReference type="Pfam" id="PF00254">
    <property type="entry name" value="FKBP_C"/>
    <property type="match status" value="1"/>
</dbReference>
<evidence type="ECO:0000256" key="3">
    <source>
        <dbReference type="ARBA" id="ARBA00005464"/>
    </source>
</evidence>
<dbReference type="InterPro" id="IPR046357">
    <property type="entry name" value="PPIase_dom_sf"/>
</dbReference>
<dbReference type="InterPro" id="IPR005215">
    <property type="entry name" value="Trig_fac"/>
</dbReference>
<dbReference type="GO" id="GO:0015031">
    <property type="term" value="P:protein transport"/>
    <property type="evidence" value="ECO:0007669"/>
    <property type="project" value="InterPro"/>
</dbReference>
<evidence type="ECO:0000256" key="4">
    <source>
        <dbReference type="ARBA" id="ARBA00022618"/>
    </source>
</evidence>
<evidence type="ECO:0000256" key="9">
    <source>
        <dbReference type="ARBA" id="ARBA00024849"/>
    </source>
</evidence>
<reference evidence="14" key="2">
    <citation type="submission" date="2021-04" db="EMBL/GenBank/DDBJ databases">
        <authorList>
            <person name="Gilroy R."/>
        </authorList>
    </citation>
    <scope>NUCLEOTIDE SEQUENCE</scope>
    <source>
        <strain evidence="14">14324</strain>
    </source>
</reference>
<sequence length="417" mass="45692">MKKKVYLAAMAMCAALAAAGCGVQTQTEGETAQTEADTQKEDTAEETQGEEETSQEEPVSFGTRLVSVDNVEKYITIGEYKGLTLDNTVAEVTDDQVEAQIENILSNSREEVTDSKATVQEGDLVTINFVGTKDGVAFDGGTANNYDVTIGEGKMIEGFEDGIIGMKTGESRDLNLTFPEDYPEASMAGQDVVFKITLQKFRRAPELTDAWVAANSEAETVAQYRELIREQLTEDARKTAEDTLRQTAWNTVLNNSEVKEYPQEDLDNARAEFHSIYEEYAKQGDMELEEFVESMGMTMEDFEEQAGQYAELKIKQNLLIQGIMDTEGLALDDEESLALSEELAETYGTGDVEELTARYGEAAVNESIGLLRVEDFIIENAQVNELVSNGSLVGQSGDGGAAAQTETEETAEEAQEE</sequence>
<feature type="compositionally biased region" description="Low complexity" evidence="11">
    <location>
        <begin position="27"/>
        <end position="36"/>
    </location>
</feature>
<evidence type="ECO:0000256" key="10">
    <source>
        <dbReference type="PROSITE-ProRule" id="PRU00277"/>
    </source>
</evidence>
<dbReference type="NCBIfam" id="TIGR00115">
    <property type="entry name" value="tig"/>
    <property type="match status" value="1"/>
</dbReference>
<comment type="similarity">
    <text evidence="3">Belongs to the FKBP-type PPIase family. Tig subfamily.</text>
</comment>
<gene>
    <name evidence="14" type="primary">tig</name>
    <name evidence="14" type="ORF">IAA21_01090</name>
</gene>
<feature type="signal peptide" evidence="12">
    <location>
        <begin position="1"/>
        <end position="19"/>
    </location>
</feature>
<keyword evidence="12" id="KW-0732">Signal</keyword>
<evidence type="ECO:0000256" key="12">
    <source>
        <dbReference type="SAM" id="SignalP"/>
    </source>
</evidence>
<dbReference type="EC" id="5.2.1.8" evidence="10"/>
<feature type="region of interest" description="Disordered" evidence="11">
    <location>
        <begin position="27"/>
        <end position="62"/>
    </location>
</feature>
<accession>A0A9D2DQT4</accession>
<dbReference type="Pfam" id="PF05698">
    <property type="entry name" value="Trigger_C"/>
    <property type="match status" value="1"/>
</dbReference>
<dbReference type="Gene3D" id="3.10.50.40">
    <property type="match status" value="1"/>
</dbReference>
<dbReference type="SUPFAM" id="SSF54534">
    <property type="entry name" value="FKBP-like"/>
    <property type="match status" value="1"/>
</dbReference>
<feature type="compositionally biased region" description="Acidic residues" evidence="11">
    <location>
        <begin position="406"/>
        <end position="417"/>
    </location>
</feature>
<feature type="chain" id="PRO_5038701887" description="peptidylprolyl isomerase" evidence="12">
    <location>
        <begin position="20"/>
        <end position="417"/>
    </location>
</feature>
<dbReference type="InterPro" id="IPR037041">
    <property type="entry name" value="Trigger_fac_C_sf"/>
</dbReference>
<evidence type="ECO:0000313" key="14">
    <source>
        <dbReference type="EMBL" id="HIZ21378.1"/>
    </source>
</evidence>
<dbReference type="PROSITE" id="PS50059">
    <property type="entry name" value="FKBP_PPIASE"/>
    <property type="match status" value="1"/>
</dbReference>
<organism evidence="14 15">
    <name type="scientific">Candidatus Blautia faecigallinarum</name>
    <dbReference type="NCBI Taxonomy" id="2838488"/>
    <lineage>
        <taxon>Bacteria</taxon>
        <taxon>Bacillati</taxon>
        <taxon>Bacillota</taxon>
        <taxon>Clostridia</taxon>
        <taxon>Lachnospirales</taxon>
        <taxon>Lachnospiraceae</taxon>
        <taxon>Blautia</taxon>
    </lineage>
</organism>
<comment type="caution">
    <text evidence="14">The sequence shown here is derived from an EMBL/GenBank/DDBJ whole genome shotgun (WGS) entry which is preliminary data.</text>
</comment>
<dbReference type="InterPro" id="IPR027304">
    <property type="entry name" value="Trigger_fact/SurA_dom_sf"/>
</dbReference>
<dbReference type="GO" id="GO:0006457">
    <property type="term" value="P:protein folding"/>
    <property type="evidence" value="ECO:0007669"/>
    <property type="project" value="InterPro"/>
</dbReference>
<dbReference type="GO" id="GO:0003755">
    <property type="term" value="F:peptidyl-prolyl cis-trans isomerase activity"/>
    <property type="evidence" value="ECO:0007669"/>
    <property type="project" value="UniProtKB-KW"/>
</dbReference>
<dbReference type="PROSITE" id="PS51257">
    <property type="entry name" value="PROKAR_LIPOPROTEIN"/>
    <property type="match status" value="1"/>
</dbReference>
<dbReference type="Gene3D" id="1.10.3120.10">
    <property type="entry name" value="Trigger factor, C-terminal domain"/>
    <property type="match status" value="1"/>
</dbReference>
<dbReference type="InterPro" id="IPR001179">
    <property type="entry name" value="PPIase_FKBP_dom"/>
</dbReference>
<proteinExistence type="inferred from homology"/>
<keyword evidence="8" id="KW-0131">Cell cycle</keyword>
<dbReference type="GO" id="GO:0005737">
    <property type="term" value="C:cytoplasm"/>
    <property type="evidence" value="ECO:0007669"/>
    <property type="project" value="UniProtKB-SubCell"/>
</dbReference>
<keyword evidence="4" id="KW-0132">Cell division</keyword>
<evidence type="ECO:0000256" key="2">
    <source>
        <dbReference type="ARBA" id="ARBA00004496"/>
    </source>
</evidence>
<feature type="compositionally biased region" description="Acidic residues" evidence="11">
    <location>
        <begin position="43"/>
        <end position="55"/>
    </location>
</feature>
<keyword evidence="7 10" id="KW-0413">Isomerase</keyword>
<comment type="subcellular location">
    <subcellularLocation>
        <location evidence="2">Cytoplasm</location>
    </subcellularLocation>
</comment>
<name>A0A9D2DQT4_9FIRM</name>
<comment type="catalytic activity">
    <reaction evidence="1 10">
        <text>[protein]-peptidylproline (omega=180) = [protein]-peptidylproline (omega=0)</text>
        <dbReference type="Rhea" id="RHEA:16237"/>
        <dbReference type="Rhea" id="RHEA-COMP:10747"/>
        <dbReference type="Rhea" id="RHEA-COMP:10748"/>
        <dbReference type="ChEBI" id="CHEBI:83833"/>
        <dbReference type="ChEBI" id="CHEBI:83834"/>
        <dbReference type="EC" id="5.2.1.8"/>
    </reaction>
</comment>
<evidence type="ECO:0000256" key="5">
    <source>
        <dbReference type="ARBA" id="ARBA00023110"/>
    </source>
</evidence>
<reference evidence="14" key="1">
    <citation type="journal article" date="2021" name="PeerJ">
        <title>Extensive microbial diversity within the chicken gut microbiome revealed by metagenomics and culture.</title>
        <authorList>
            <person name="Gilroy R."/>
            <person name="Ravi A."/>
            <person name="Getino M."/>
            <person name="Pursley I."/>
            <person name="Horton D.L."/>
            <person name="Alikhan N.F."/>
            <person name="Baker D."/>
            <person name="Gharbi K."/>
            <person name="Hall N."/>
            <person name="Watson M."/>
            <person name="Adriaenssens E.M."/>
            <person name="Foster-Nyarko E."/>
            <person name="Jarju S."/>
            <person name="Secka A."/>
            <person name="Antonio M."/>
            <person name="Oren A."/>
            <person name="Chaudhuri R.R."/>
            <person name="La Ragione R."/>
            <person name="Hildebrand F."/>
            <person name="Pallen M.J."/>
        </authorList>
    </citation>
    <scope>NUCLEOTIDE SEQUENCE</scope>
    <source>
        <strain evidence="14">14324</strain>
    </source>
</reference>
<dbReference type="SUPFAM" id="SSF109998">
    <property type="entry name" value="Triger factor/SurA peptide-binding domain-like"/>
    <property type="match status" value="1"/>
</dbReference>
<keyword evidence="6" id="KW-0143">Chaperone</keyword>
<dbReference type="EMBL" id="DXBU01000016">
    <property type="protein sequence ID" value="HIZ21378.1"/>
    <property type="molecule type" value="Genomic_DNA"/>
</dbReference>
<evidence type="ECO:0000256" key="6">
    <source>
        <dbReference type="ARBA" id="ARBA00023186"/>
    </source>
</evidence>